<organism evidence="2 3">
    <name type="scientific">Hevea brasiliensis</name>
    <name type="common">Para rubber tree</name>
    <name type="synonym">Siphonia brasiliensis</name>
    <dbReference type="NCBI Taxonomy" id="3981"/>
    <lineage>
        <taxon>Eukaryota</taxon>
        <taxon>Viridiplantae</taxon>
        <taxon>Streptophyta</taxon>
        <taxon>Embryophyta</taxon>
        <taxon>Tracheophyta</taxon>
        <taxon>Spermatophyta</taxon>
        <taxon>Magnoliopsida</taxon>
        <taxon>eudicotyledons</taxon>
        <taxon>Gunneridae</taxon>
        <taxon>Pentapetalae</taxon>
        <taxon>rosids</taxon>
        <taxon>fabids</taxon>
        <taxon>Malpighiales</taxon>
        <taxon>Euphorbiaceae</taxon>
        <taxon>Crotonoideae</taxon>
        <taxon>Micrandreae</taxon>
        <taxon>Hevea</taxon>
    </lineage>
</organism>
<comment type="caution">
    <text evidence="2">The sequence shown here is derived from an EMBL/GenBank/DDBJ whole genome shotgun (WGS) entry which is preliminary data.</text>
</comment>
<evidence type="ECO:0000313" key="3">
    <source>
        <dbReference type="Proteomes" id="UP001174677"/>
    </source>
</evidence>
<dbReference type="InterPro" id="IPR045034">
    <property type="entry name" value="O-acyltransferase_WSD1-like"/>
</dbReference>
<dbReference type="EMBL" id="JARPOI010000007">
    <property type="protein sequence ID" value="KAJ9176991.1"/>
    <property type="molecule type" value="Genomic_DNA"/>
</dbReference>
<accession>A0ABQ9MDA6</accession>
<evidence type="ECO:0000313" key="2">
    <source>
        <dbReference type="EMBL" id="KAJ9176991.1"/>
    </source>
</evidence>
<dbReference type="Pfam" id="PF06974">
    <property type="entry name" value="WS_DGAT_C"/>
    <property type="match status" value="1"/>
</dbReference>
<protein>
    <recommendedName>
        <fullName evidence="1">O-acyltransferase WSD1 C-terminal domain-containing protein</fullName>
    </recommendedName>
</protein>
<keyword evidence="3" id="KW-1185">Reference proteome</keyword>
<dbReference type="PANTHER" id="PTHR31650">
    <property type="entry name" value="O-ACYLTRANSFERASE (WSD1-LIKE) FAMILY PROTEIN"/>
    <property type="match status" value="1"/>
</dbReference>
<feature type="domain" description="O-acyltransferase WSD1 C-terminal" evidence="1">
    <location>
        <begin position="104"/>
        <end position="161"/>
    </location>
</feature>
<sequence length="272" mass="30967">MSDFLRSLVKCMLKDDLTPIRSGNPVVEFRPISISTMSFSLDLTNHINAKLRVNNFLGNKTIDGNSEPGIKKCQFNCISVVNTRMFRSYKLIGEMVKSNAESPWGNYFAFLHVSIPKLIGDNEIFPIEFVKKAYAIIRKKRSSYVFHLSATLLDTVKKFGGPGKVLSNSNSKLTNKIVQLRTPKLKIWQFCLKDLSFEKMTKTNKFAKGAGIPAEFLDELAMCKDHSKGFKPQARETSSDTKLMSQNMSKRGVNWTFKNNFWFLLKTFENCS</sequence>
<proteinExistence type="predicted"/>
<dbReference type="InterPro" id="IPR009721">
    <property type="entry name" value="O-acyltransferase_WSD1_C"/>
</dbReference>
<name>A0ABQ9MDA6_HEVBR</name>
<dbReference type="PANTHER" id="PTHR31650:SF34">
    <property type="entry name" value="O-ACYLTRANSFERASE WSD1-LIKE ISOFORM X1"/>
    <property type="match status" value="1"/>
</dbReference>
<dbReference type="Proteomes" id="UP001174677">
    <property type="component" value="Chromosome 7"/>
</dbReference>
<gene>
    <name evidence="2" type="ORF">P3X46_012248</name>
</gene>
<reference evidence="2" key="1">
    <citation type="journal article" date="2023" name="Plant Biotechnol. J.">
        <title>Chromosome-level wild Hevea brasiliensis genome provides new tools for genomic-assisted breeding and valuable loci to elevate rubber yield.</title>
        <authorList>
            <person name="Cheng H."/>
            <person name="Song X."/>
            <person name="Hu Y."/>
            <person name="Wu T."/>
            <person name="Yang Q."/>
            <person name="An Z."/>
            <person name="Feng S."/>
            <person name="Deng Z."/>
            <person name="Wu W."/>
            <person name="Zeng X."/>
            <person name="Tu M."/>
            <person name="Wang X."/>
            <person name="Huang H."/>
        </authorList>
    </citation>
    <scope>NUCLEOTIDE SEQUENCE</scope>
    <source>
        <strain evidence="2">MT/VB/25A 57/8</strain>
    </source>
</reference>
<evidence type="ECO:0000259" key="1">
    <source>
        <dbReference type="Pfam" id="PF06974"/>
    </source>
</evidence>